<evidence type="ECO:0000256" key="22">
    <source>
        <dbReference type="SAM" id="MobiDB-lite"/>
    </source>
</evidence>
<comment type="subunit">
    <text evidence="16">Component of the GATOR2 subcomplex, composed of MIOS, SEC13, SEH1L, WDR24 and WDR59. The GATOR2 complex interacts with CASTOR1 and CASTOR2; the interaction is negatively regulated by arginine. The GATOR2 complex interacts with SESN1, SESN2 and SESN3; the interaction is negatively regulated by amino acids. Interacts with DDB1-CUL4A/B E3 ligase complexes.</text>
</comment>
<feature type="domain" description="RING-type" evidence="24">
    <location>
        <begin position="1908"/>
        <end position="1952"/>
    </location>
</feature>
<comment type="function">
    <text evidence="15">As a component of the GATOR2 complex, functions as an activator of the amino acid-sensing branch of the mTORC1 signaling pathway. The GATOR2 complex indirectly activates mTORC1 through the inhibition of the GATOR1 subcomplex. GATOR2 probably acts as an E3 ubiquitin-protein ligase toward GATOR1. In the presence of abundant amino acids, the GATOR2 complex mediates ubiquitination of the NPRL2 core component of the GATOR1 complex, leading to GATOR1 inactivation. In the absence of amino acids, GATOR2 is inhibited, activating the GATOR1 complex.</text>
</comment>
<evidence type="ECO:0000259" key="25">
    <source>
        <dbReference type="PROSITE" id="PS50908"/>
    </source>
</evidence>
<dbReference type="Gene3D" id="2.130.10.10">
    <property type="entry name" value="YVTN repeat-like/Quinoprotein amine dehydrogenase"/>
    <property type="match status" value="3"/>
</dbReference>
<dbReference type="InterPro" id="IPR015943">
    <property type="entry name" value="WD40/YVTN_repeat-like_dom_sf"/>
</dbReference>
<dbReference type="PANTHER" id="PTHR46170:SF1">
    <property type="entry name" value="GATOR COMPLEX PROTEIN WDR59"/>
    <property type="match status" value="1"/>
</dbReference>
<dbReference type="Gene3D" id="3.30.200.20">
    <property type="entry name" value="Phosphorylase Kinase, domain 1"/>
    <property type="match status" value="1"/>
</dbReference>
<protein>
    <recommendedName>
        <fullName evidence="17">GATOR2 complex protein WDR59</fullName>
    </recommendedName>
    <alternativeName>
        <fullName evidence="18">WD repeat-containing protein 59</fullName>
    </alternativeName>
</protein>
<feature type="region of interest" description="Disordered" evidence="22">
    <location>
        <begin position="828"/>
        <end position="867"/>
    </location>
</feature>
<dbReference type="Gene3D" id="3.30.40.10">
    <property type="entry name" value="Zinc/RING finger domain, C3HC4 (zinc finger)"/>
    <property type="match status" value="1"/>
</dbReference>
<dbReference type="SUPFAM" id="SSF50978">
    <property type="entry name" value="WD40 repeat-like"/>
    <property type="match status" value="2"/>
</dbReference>
<comment type="similarity">
    <text evidence="14">Belongs to the WD repeat WDR59 family.</text>
</comment>
<keyword evidence="6" id="KW-0479">Metal-binding</keyword>
<feature type="region of interest" description="Disordered" evidence="22">
    <location>
        <begin position="1766"/>
        <end position="1901"/>
    </location>
</feature>
<dbReference type="InterPro" id="IPR049567">
    <property type="entry name" value="WDR59-like"/>
</dbReference>
<evidence type="ECO:0000256" key="18">
    <source>
        <dbReference type="ARBA" id="ARBA00075770"/>
    </source>
</evidence>
<evidence type="ECO:0000256" key="9">
    <source>
        <dbReference type="ARBA" id="ARBA00022771"/>
    </source>
</evidence>
<dbReference type="InterPro" id="IPR011009">
    <property type="entry name" value="Kinase-like_dom_sf"/>
</dbReference>
<dbReference type="PROSITE" id="PS50908">
    <property type="entry name" value="RWD"/>
    <property type="match status" value="1"/>
</dbReference>
<dbReference type="Pfam" id="PF23419">
    <property type="entry name" value="WD40_RFWD3"/>
    <property type="match status" value="1"/>
</dbReference>
<dbReference type="GO" id="GO:0034198">
    <property type="term" value="P:cellular response to amino acid starvation"/>
    <property type="evidence" value="ECO:0007669"/>
    <property type="project" value="TreeGrafter"/>
</dbReference>
<feature type="region of interest" description="Disordered" evidence="22">
    <location>
        <begin position="348"/>
        <end position="379"/>
    </location>
</feature>
<dbReference type="InterPro" id="IPR020635">
    <property type="entry name" value="Tyr_kinase_cat_dom"/>
</dbReference>
<accession>A0A091CXV4</accession>
<evidence type="ECO:0000256" key="15">
    <source>
        <dbReference type="ARBA" id="ARBA00057180"/>
    </source>
</evidence>
<dbReference type="InterPro" id="IPR013083">
    <property type="entry name" value="Znf_RING/FYVE/PHD"/>
</dbReference>
<feature type="compositionally biased region" description="Acidic residues" evidence="22">
    <location>
        <begin position="1837"/>
        <end position="1849"/>
    </location>
</feature>
<dbReference type="FunFam" id="2.130.10.10:FF:001225">
    <property type="entry name" value="WD repeat domain 59"/>
    <property type="match status" value="1"/>
</dbReference>
<dbReference type="GO" id="GO:0035591">
    <property type="term" value="F:signaling adaptor activity"/>
    <property type="evidence" value="ECO:0007669"/>
    <property type="project" value="TreeGrafter"/>
</dbReference>
<dbReference type="Pfam" id="PF00400">
    <property type="entry name" value="WD40"/>
    <property type="match status" value="2"/>
</dbReference>
<dbReference type="GO" id="GO:0005524">
    <property type="term" value="F:ATP binding"/>
    <property type="evidence" value="ECO:0007669"/>
    <property type="project" value="UniProtKB-KW"/>
</dbReference>
<dbReference type="SMART" id="SM00184">
    <property type="entry name" value="RING"/>
    <property type="match status" value="1"/>
</dbReference>
<evidence type="ECO:0000256" key="13">
    <source>
        <dbReference type="ARBA" id="ARBA00023228"/>
    </source>
</evidence>
<keyword evidence="21" id="KW-0175">Coiled coil</keyword>
<dbReference type="FunFam" id="2.130.10.10:FF:000266">
    <property type="entry name" value="WD repeat-containing protein 59 isoform X1"/>
    <property type="match status" value="1"/>
</dbReference>
<dbReference type="GO" id="GO:0008610">
    <property type="term" value="P:lipid biosynthetic process"/>
    <property type="evidence" value="ECO:0007669"/>
    <property type="project" value="InterPro"/>
</dbReference>
<feature type="repeat" description="WD" evidence="20">
    <location>
        <begin position="101"/>
        <end position="143"/>
    </location>
</feature>
<dbReference type="GO" id="GO:0005770">
    <property type="term" value="C:late endosome"/>
    <property type="evidence" value="ECO:0007669"/>
    <property type="project" value="UniProtKB-SubCell"/>
</dbReference>
<keyword evidence="4" id="KW-0597">Phosphoprotein</keyword>
<keyword evidence="8" id="KW-0547">Nucleotide-binding</keyword>
<feature type="coiled-coil region" evidence="21">
    <location>
        <begin position="1990"/>
        <end position="2024"/>
    </location>
</feature>
<evidence type="ECO:0000256" key="5">
    <source>
        <dbReference type="ARBA" id="ARBA00022574"/>
    </source>
</evidence>
<dbReference type="SMART" id="SM00219">
    <property type="entry name" value="TyrKc"/>
    <property type="match status" value="1"/>
</dbReference>
<comment type="subcellular location">
    <subcellularLocation>
        <location evidence="1">Cytoplasmic vesicle</location>
        <location evidence="1">Autophagosome</location>
    </subcellularLocation>
    <subcellularLocation>
        <location evidence="2">Late endosome</location>
    </subcellularLocation>
    <subcellularLocation>
        <location evidence="3">Lysosome membrane</location>
    </subcellularLocation>
</comment>
<keyword evidence="12 23" id="KW-0472">Membrane</keyword>
<dbReference type="GO" id="GO:0004713">
    <property type="term" value="F:protein tyrosine kinase activity"/>
    <property type="evidence" value="ECO:0007669"/>
    <property type="project" value="InterPro"/>
</dbReference>
<keyword evidence="13" id="KW-0458">Lysosome</keyword>
<dbReference type="EMBL" id="KN123534">
    <property type="protein sequence ID" value="KFO24634.1"/>
    <property type="molecule type" value="Genomic_DNA"/>
</dbReference>
<evidence type="ECO:0000256" key="16">
    <source>
        <dbReference type="ARBA" id="ARBA00062294"/>
    </source>
</evidence>
<dbReference type="GO" id="GO:0008270">
    <property type="term" value="F:zinc ion binding"/>
    <property type="evidence" value="ECO:0007669"/>
    <property type="project" value="UniProtKB-KW"/>
</dbReference>
<evidence type="ECO:0000256" key="8">
    <source>
        <dbReference type="ARBA" id="ARBA00022741"/>
    </source>
</evidence>
<evidence type="ECO:0000256" key="19">
    <source>
        <dbReference type="PROSITE-ProRule" id="PRU00175"/>
    </source>
</evidence>
<evidence type="ECO:0000256" key="4">
    <source>
        <dbReference type="ARBA" id="ARBA00022553"/>
    </source>
</evidence>
<evidence type="ECO:0000256" key="2">
    <source>
        <dbReference type="ARBA" id="ARBA00004603"/>
    </source>
</evidence>
<dbReference type="SUPFAM" id="SSF56112">
    <property type="entry name" value="Protein kinase-like (PK-like)"/>
    <property type="match status" value="1"/>
</dbReference>
<dbReference type="STRING" id="885580.ENSFDAP00000022834"/>
<dbReference type="GO" id="GO:0035859">
    <property type="term" value="C:Seh1-associated complex"/>
    <property type="evidence" value="ECO:0007669"/>
    <property type="project" value="TreeGrafter"/>
</dbReference>
<dbReference type="GO" id="GO:1904263">
    <property type="term" value="P:positive regulation of TORC1 signaling"/>
    <property type="evidence" value="ECO:0007669"/>
    <property type="project" value="TreeGrafter"/>
</dbReference>
<evidence type="ECO:0000256" key="14">
    <source>
        <dbReference type="ARBA" id="ARBA00038452"/>
    </source>
</evidence>
<feature type="region of interest" description="Disordered" evidence="22">
    <location>
        <begin position="1716"/>
        <end position="1737"/>
    </location>
</feature>
<feature type="compositionally biased region" description="Basic residues" evidence="22">
    <location>
        <begin position="1775"/>
        <end position="1787"/>
    </location>
</feature>
<dbReference type="eggNOG" id="KOG0309">
    <property type="taxonomic scope" value="Eukaryota"/>
</dbReference>
<keyword evidence="23" id="KW-0812">Transmembrane</keyword>
<evidence type="ECO:0000313" key="27">
    <source>
        <dbReference type="Proteomes" id="UP000028990"/>
    </source>
</evidence>
<dbReference type="InterPro" id="IPR056527">
    <property type="entry name" value="WD40_RFWD3"/>
</dbReference>
<evidence type="ECO:0000256" key="7">
    <source>
        <dbReference type="ARBA" id="ARBA00022737"/>
    </source>
</evidence>
<evidence type="ECO:0000256" key="21">
    <source>
        <dbReference type="SAM" id="Coils"/>
    </source>
</evidence>
<reference evidence="26 27" key="1">
    <citation type="submission" date="2013-11" db="EMBL/GenBank/DDBJ databases">
        <title>The Damaraland mole rat (Fukomys damarensis) genome and evolution of African mole rats.</title>
        <authorList>
            <person name="Gladyshev V.N."/>
            <person name="Fang X."/>
        </authorList>
    </citation>
    <scope>NUCLEOTIDE SEQUENCE [LARGE SCALE GENOMIC DNA]</scope>
    <source>
        <tissue evidence="26">Liver</tissue>
    </source>
</reference>
<sequence>MAARWSSENVVVEFRDSQATAMSVDCLGQHAVLSGRRFLYIVNLDAPFEGHRKISRQSKWDIGAVQWNPHDSFAHYFAASSNQRVDLYKWKDGSGEVGTTLQGHTRVISDLDWAVFEPDLLVTSSVDTYIYIWDIKDTRKPTVALSAVAGASQVKWNKKNANCLATSHDGDVRIWDKRKPSTAMEYLAAHLSKIHGLDWHPDSEHILATSSQDNSVKFWDYRQPRKYLNILPCQVPVWKARYTPFSNGLVTVMVPQLRRENSLLLWNVFDLNTPVHTFVGHDDVVLEFQWRRQKEGSKDYQLVTWSRDQTLRMWRVDFQMQRLCANDILDSDEFIESISLLPEPEKTLHTQDTDHQHNSSHGEEEALKEDPPSSLLEERKSDQLGLPQTLQQEFSLINVQIRNVNVEMDAADRSCTVSVHCSNHRVKMLVKFPAQYPNNAAPSFQFINPTTITSTMKAKLLKILKDTSLQKVKRNQSCLEPCLRQLVSCLESFVNQEDSASSNPFALPNSVTPPLPTFARVTTAYGSYQDANIPFPRTSGARFCGAGYLVYFTRPMTMHRAVSPTEPTPRSLSALSAYHTGLIAPMKIRTEAPGNLRLYSGSPTRSEKEQVSISSFYYKERKSRRWKSKREGSDSGNRPIKAAGKVIIQDVSCLLPVHKSLGELYILNVNDIQETCQKNATSAVLVGRKDLVQVWSLAAVATDLCLGPKSDPDLETPWARHPFGRQLLESLYVLRAKSEEMSEVNCRLAHYCRLRDVQTLAMLCSVFEAQSRLQGLPNPFGSFPNRSSNLMVSHSRYPSFTSSGSCSSMSDPGLSTGGWNIAGREAEHMSSPWGESSPDELRFGSLTYSDPRERERDQHDKNKRLLDPANTQQFDDFKKCYGEILYRWGLREKRAEVLKFVSCPPDPHKGIEFGVYCSHCRSEVRGTQCAICKGFTFQCAICHVAVRGSSNFCLTCGHGGHTSHMMEWFRTQEEPVENEAVAAAETPKMDPEMEVRLQVVDWDKDLVDWKKPLLWQVGQLGEKYHEWVHQPVSRPIRLFHSDFLESLSKTVWYSVPIIWVPLVVYLSWFYYRILAQGNVWLFKSFTSEYALVVHKSMFPSLFVLGLFTWSFIEYFIHRFVFHMKPSSNSHYLIMLHFALHGQHHKASGTALRSGTVRQAPFDGSRLVFPPVPASLLIGFFYVFVRLILPEAVAGTIFAGGLLGYVLYDLTHYYLHFGSLHKGSFLYGMKAHHMKHHFAHQQSGFGISSKLWDYLFHTLTPEKQHLKTHAGHLTWGLRHTQPEFYPCSSLTVYFLQSLAELRPATTHTGANQGDEGGGALGSPTDPAEAERISELYKGAYHRSPVAIEVFSKPQAKSIKTVRKHFHKEISHLREFDSPNILHILRICIVERGSSPRFCMVTEDCEQGSLRDVLVEDTNLPLGLQILLVLGAAKGLHQYWCVPGPGRGDQSVCATHEDPGRKGCNSKEIRQLVCEKRLQRMLSEDCSPPLQEVIKECRAYQPSEQLSVDMMAHEALGCDPPMPLDDNTADPIAELMGSQGRLPLFQPAPTEVAGNQGSLLLHQTAPTEVAGNQGSLLLHQAAPTEVAGNQGTLLLHQAAPTEVAGNQGTLLLHQAAPTEAASSHGRPLSLQPALVQVVSSQRGPLLLQPIPTQVANSQGGPLLLQSSPPPQVANSQEGPLLQPLPEVASSQGRPPVLQPSPQVPVDLTGEVELFEENVENTGPGSSGEPRQESDANDAVQAPSLESMSSFISGLQRLHGMLEFLRPLPFGQSVGPLRARRRGRVSRRARAGASQRTESARSRAPLDAYFQVSRSQPHLPASEIRNPMSEDAQVSGSSDSDSDSSTESEEVVQTEPRAVAAEEQQGDVLEDQEVTRIGQDETLTKKQSPQKSSTPLPTASMDEEDEEGDICTICFEQWTSAGDHRLSALRCGHLFGYRCISKWLKGQTRKCPQCNKKAKHSDIVVLYARTLRALDTSEQERVKSALVKEQMLRKQAELESAQCRLQLQVLTEECSRLRTRVQDLQKLMKEQDQISVQRQVSGAHFLNSLPASQSQHKYHFQKIFTVSRIGSCRIMAYCNALSCLVVSQPSAQASFFPGFGVKMLSTANMKSSQYIPIHNKQIRGLAFSTRSKGLLLSASLDNTIKLTSLETNTVVQTYNTGRPVWSCCWCLDENNYIYAGLANGSILVYDLRNTSCRVQELVPQKARCPLVSLSYIPRAASAAFPYGGVLAGTLEYASFWELKMGFSHWPHMLPLEPGGYVDFQAESSTRHCLVTHRPDKNHNTMRSVLMQMSYKLDDAGEPVCSCHPVQTFLGGPTCKLLTKSAIFQSPQNDGSILVCTGDEASNSALLWDAGSGSLLQDLQNDHPVLDICPFDVNHSSYLATLTEKIVHIYKWE</sequence>
<dbReference type="GO" id="GO:0005506">
    <property type="term" value="F:iron ion binding"/>
    <property type="evidence" value="ECO:0007669"/>
    <property type="project" value="InterPro"/>
</dbReference>
<dbReference type="PANTHER" id="PTHR46170">
    <property type="entry name" value="GATOR COMPLEX PROTEIN WDR59"/>
    <property type="match status" value="1"/>
</dbReference>
<feature type="transmembrane region" description="Helical" evidence="23">
    <location>
        <begin position="1051"/>
        <end position="1071"/>
    </location>
</feature>
<dbReference type="GO" id="GO:0016491">
    <property type="term" value="F:oxidoreductase activity"/>
    <property type="evidence" value="ECO:0007669"/>
    <property type="project" value="InterPro"/>
</dbReference>
<evidence type="ECO:0000256" key="6">
    <source>
        <dbReference type="ARBA" id="ARBA00022723"/>
    </source>
</evidence>
<evidence type="ECO:0000256" key="20">
    <source>
        <dbReference type="PROSITE-ProRule" id="PRU00221"/>
    </source>
</evidence>
<proteinExistence type="inferred from homology"/>
<dbReference type="Proteomes" id="UP000028990">
    <property type="component" value="Unassembled WGS sequence"/>
</dbReference>
<evidence type="ECO:0000256" key="1">
    <source>
        <dbReference type="ARBA" id="ARBA00004419"/>
    </source>
</evidence>
<evidence type="ECO:0000256" key="11">
    <source>
        <dbReference type="ARBA" id="ARBA00022840"/>
    </source>
</evidence>
<dbReference type="PROSITE" id="PS50082">
    <property type="entry name" value="WD_REPEATS_2"/>
    <property type="match status" value="2"/>
</dbReference>
<dbReference type="InterPro" id="IPR001841">
    <property type="entry name" value="Znf_RING"/>
</dbReference>
<dbReference type="GO" id="GO:0061630">
    <property type="term" value="F:ubiquitin protein ligase activity"/>
    <property type="evidence" value="ECO:0007669"/>
    <property type="project" value="UniProtKB-ARBA"/>
</dbReference>
<evidence type="ECO:0000256" key="12">
    <source>
        <dbReference type="ARBA" id="ARBA00023136"/>
    </source>
</evidence>
<evidence type="ECO:0000256" key="17">
    <source>
        <dbReference type="ARBA" id="ARBA00069289"/>
    </source>
</evidence>
<dbReference type="InterPro" id="IPR001680">
    <property type="entry name" value="WD40_rpt"/>
</dbReference>
<feature type="compositionally biased region" description="Polar residues" evidence="22">
    <location>
        <begin position="1882"/>
        <end position="1894"/>
    </location>
</feature>
<dbReference type="InterPro" id="IPR006694">
    <property type="entry name" value="Fatty_acid_hydroxylase"/>
</dbReference>
<keyword evidence="7" id="KW-0677">Repeat</keyword>
<keyword evidence="5 20" id="KW-0853">WD repeat</keyword>
<evidence type="ECO:0000256" key="3">
    <source>
        <dbReference type="ARBA" id="ARBA00004656"/>
    </source>
</evidence>
<dbReference type="PROSITE" id="PS00678">
    <property type="entry name" value="WD_REPEATS_1"/>
    <property type="match status" value="1"/>
</dbReference>
<dbReference type="InterPro" id="IPR036322">
    <property type="entry name" value="WD40_repeat_dom_sf"/>
</dbReference>
<feature type="region of interest" description="Disordered" evidence="22">
    <location>
        <begin position="1305"/>
        <end position="1326"/>
    </location>
</feature>
<keyword evidence="10" id="KW-0862">Zinc</keyword>
<dbReference type="PROSITE" id="PS50089">
    <property type="entry name" value="ZF_RING_2"/>
    <property type="match status" value="1"/>
</dbReference>
<feature type="repeat" description="WD" evidence="20">
    <location>
        <begin position="187"/>
        <end position="229"/>
    </location>
</feature>
<keyword evidence="11" id="KW-0067">ATP-binding</keyword>
<evidence type="ECO:0000256" key="23">
    <source>
        <dbReference type="SAM" id="Phobius"/>
    </source>
</evidence>
<dbReference type="CDD" id="cd16450">
    <property type="entry name" value="mRING-C3HGC3_RFWD3"/>
    <property type="match status" value="1"/>
</dbReference>
<dbReference type="FunFam" id="3.10.110.10:FF:000084">
    <property type="entry name" value="WD repeat domain 59"/>
    <property type="match status" value="1"/>
</dbReference>
<dbReference type="InterPro" id="IPR016135">
    <property type="entry name" value="UBQ-conjugating_enzyme/RWD"/>
</dbReference>
<dbReference type="InterPro" id="IPR001245">
    <property type="entry name" value="Ser-Thr/Tyr_kinase_cat_dom"/>
</dbReference>
<gene>
    <name evidence="26" type="ORF">H920_13939</name>
</gene>
<dbReference type="SMART" id="SM00320">
    <property type="entry name" value="WD40"/>
    <property type="match status" value="8"/>
</dbReference>
<feature type="compositionally biased region" description="Basic and acidic residues" evidence="22">
    <location>
        <begin position="850"/>
        <end position="866"/>
    </location>
</feature>
<dbReference type="InterPro" id="IPR006575">
    <property type="entry name" value="RWD_dom"/>
</dbReference>
<dbReference type="PROSITE" id="PS50294">
    <property type="entry name" value="WD_REPEATS_REGION"/>
    <property type="match status" value="2"/>
</dbReference>
<dbReference type="Pfam" id="PF04116">
    <property type="entry name" value="FA_hydroxylase"/>
    <property type="match status" value="1"/>
</dbReference>
<dbReference type="GO" id="GO:0005765">
    <property type="term" value="C:lysosomal membrane"/>
    <property type="evidence" value="ECO:0007669"/>
    <property type="project" value="UniProtKB-SubCell"/>
</dbReference>
<evidence type="ECO:0000259" key="24">
    <source>
        <dbReference type="PROSITE" id="PS50089"/>
    </source>
</evidence>
<feature type="domain" description="RWD" evidence="25">
    <location>
        <begin position="392"/>
        <end position="493"/>
    </location>
</feature>
<dbReference type="Pfam" id="PF13639">
    <property type="entry name" value="zf-RING_2"/>
    <property type="match status" value="1"/>
</dbReference>
<dbReference type="InterPro" id="IPR019775">
    <property type="entry name" value="WD40_repeat_CS"/>
</dbReference>
<dbReference type="eggNOG" id="KOG0264">
    <property type="taxonomic scope" value="Eukaryota"/>
</dbReference>
<feature type="transmembrane region" description="Helical" evidence="23">
    <location>
        <begin position="1166"/>
        <end position="1184"/>
    </location>
</feature>
<dbReference type="SUPFAM" id="SSF57850">
    <property type="entry name" value="RING/U-box"/>
    <property type="match status" value="1"/>
</dbReference>
<evidence type="ECO:0000313" key="26">
    <source>
        <dbReference type="EMBL" id="KFO24634.1"/>
    </source>
</evidence>
<dbReference type="Pfam" id="PF07714">
    <property type="entry name" value="PK_Tyr_Ser-Thr"/>
    <property type="match status" value="1"/>
</dbReference>
<dbReference type="SMART" id="SM00591">
    <property type="entry name" value="RWD"/>
    <property type="match status" value="1"/>
</dbReference>
<feature type="transmembrane region" description="Helical" evidence="23">
    <location>
        <begin position="1092"/>
        <end position="1116"/>
    </location>
</feature>
<name>A0A091CXV4_FUKDA</name>
<evidence type="ECO:0000256" key="10">
    <source>
        <dbReference type="ARBA" id="ARBA00022833"/>
    </source>
</evidence>
<keyword evidence="27" id="KW-1185">Reference proteome</keyword>
<keyword evidence="23" id="KW-1133">Transmembrane helix</keyword>
<organism evidence="26 27">
    <name type="scientific">Fukomys damarensis</name>
    <name type="common">Damaraland mole rat</name>
    <name type="synonym">Cryptomys damarensis</name>
    <dbReference type="NCBI Taxonomy" id="885580"/>
    <lineage>
        <taxon>Eukaryota</taxon>
        <taxon>Metazoa</taxon>
        <taxon>Chordata</taxon>
        <taxon>Craniata</taxon>
        <taxon>Vertebrata</taxon>
        <taxon>Euteleostomi</taxon>
        <taxon>Mammalia</taxon>
        <taxon>Eutheria</taxon>
        <taxon>Euarchontoglires</taxon>
        <taxon>Glires</taxon>
        <taxon>Rodentia</taxon>
        <taxon>Hystricomorpha</taxon>
        <taxon>Bathyergidae</taxon>
        <taxon>Fukomys</taxon>
    </lineage>
</organism>
<feature type="region of interest" description="Disordered" evidence="22">
    <location>
        <begin position="1656"/>
        <end position="1701"/>
    </location>
</feature>
<dbReference type="Gene3D" id="3.10.110.10">
    <property type="entry name" value="Ubiquitin Conjugating Enzyme"/>
    <property type="match status" value="1"/>
</dbReference>
<feature type="transmembrane region" description="Helical" evidence="23">
    <location>
        <begin position="1191"/>
        <end position="1214"/>
    </location>
</feature>
<dbReference type="GO" id="GO:0005776">
    <property type="term" value="C:autophagosome"/>
    <property type="evidence" value="ECO:0007669"/>
    <property type="project" value="UniProtKB-SubCell"/>
</dbReference>
<keyword evidence="9 19" id="KW-0863">Zinc-finger</keyword>